<dbReference type="Proteomes" id="UP000271339">
    <property type="component" value="Unassembled WGS sequence"/>
</dbReference>
<protein>
    <recommendedName>
        <fullName evidence="1">DUF6265 domain-containing protein</fullName>
    </recommendedName>
</protein>
<dbReference type="RefSeq" id="WP_211331826.1">
    <property type="nucleotide sequence ID" value="NZ_REFC01000014.1"/>
</dbReference>
<evidence type="ECO:0000313" key="3">
    <source>
        <dbReference type="Proteomes" id="UP000271339"/>
    </source>
</evidence>
<dbReference type="PROSITE" id="PS51257">
    <property type="entry name" value="PROKAR_LIPOPROTEIN"/>
    <property type="match status" value="1"/>
</dbReference>
<accession>A0A3L9YF89</accession>
<keyword evidence="3" id="KW-1185">Reference proteome</keyword>
<comment type="caution">
    <text evidence="2">The sequence shown here is derived from an EMBL/GenBank/DDBJ whole genome shotgun (WGS) entry which is preliminary data.</text>
</comment>
<dbReference type="InterPro" id="IPR046232">
    <property type="entry name" value="DUF6265"/>
</dbReference>
<evidence type="ECO:0000259" key="1">
    <source>
        <dbReference type="Pfam" id="PF19780"/>
    </source>
</evidence>
<organism evidence="2 3">
    <name type="scientific">Ulvibacter antarcticus</name>
    <dbReference type="NCBI Taxonomy" id="442714"/>
    <lineage>
        <taxon>Bacteria</taxon>
        <taxon>Pseudomonadati</taxon>
        <taxon>Bacteroidota</taxon>
        <taxon>Flavobacteriia</taxon>
        <taxon>Flavobacteriales</taxon>
        <taxon>Flavobacteriaceae</taxon>
        <taxon>Ulvibacter</taxon>
    </lineage>
</organism>
<evidence type="ECO:0000313" key="2">
    <source>
        <dbReference type="EMBL" id="RMA58010.1"/>
    </source>
</evidence>
<name>A0A3L9YF89_9FLAO</name>
<gene>
    <name evidence="2" type="ORF">BXY75_2818</name>
</gene>
<sequence length="177" mass="20581">MKKFALSSSIPFIMMVGITLSCNNQVKEKEASEVKTIERNFEKLEAMQWLLGDWENETTQEYSKESWKKENDSTYTAFSYTQVGKDTVFAEQVILQQNGETLAFTAVAYDQNDDKPVTFTMIPSKVGQFTFENKNHDFPERINYTNPVKDSIHAWIEGKVNGEDRLVNFYFKRRSLE</sequence>
<dbReference type="EMBL" id="REFC01000014">
    <property type="protein sequence ID" value="RMA58010.1"/>
    <property type="molecule type" value="Genomic_DNA"/>
</dbReference>
<reference evidence="2 3" key="1">
    <citation type="submission" date="2018-10" db="EMBL/GenBank/DDBJ databases">
        <title>Genomic Encyclopedia of Archaeal and Bacterial Type Strains, Phase II (KMG-II): from individual species to whole genera.</title>
        <authorList>
            <person name="Goeker M."/>
        </authorList>
    </citation>
    <scope>NUCLEOTIDE SEQUENCE [LARGE SCALE GENOMIC DNA]</scope>
    <source>
        <strain evidence="2 3">DSM 23424</strain>
    </source>
</reference>
<dbReference type="AlphaFoldDB" id="A0A3L9YF89"/>
<feature type="domain" description="DUF6265" evidence="1">
    <location>
        <begin position="48"/>
        <end position="157"/>
    </location>
</feature>
<dbReference type="Pfam" id="PF19780">
    <property type="entry name" value="DUF6265"/>
    <property type="match status" value="1"/>
</dbReference>
<proteinExistence type="predicted"/>